<dbReference type="STRING" id="1219360.GCA_001571305_00172"/>
<dbReference type="PANTHER" id="PTHR43233">
    <property type="entry name" value="FAMILY N-ACETYLTRANSFERASE, PUTATIVE (AFU_ORTHOLOGUE AFUA_6G03350)-RELATED"/>
    <property type="match status" value="1"/>
</dbReference>
<dbReference type="SUPFAM" id="SSF55729">
    <property type="entry name" value="Acyl-CoA N-acyltransferases (Nat)"/>
    <property type="match status" value="1"/>
</dbReference>
<dbReference type="EMBL" id="JACYNN010000025">
    <property type="protein sequence ID" value="MBD8108810.1"/>
    <property type="molecule type" value="Genomic_DNA"/>
</dbReference>
<feature type="domain" description="N-acetyltransferase" evidence="1">
    <location>
        <begin position="1"/>
        <end position="156"/>
    </location>
</feature>
<protein>
    <submittedName>
        <fullName evidence="2 3">N-acetyltransferase</fullName>
    </submittedName>
</protein>
<name>A0A4U3F9W3_9GAMM</name>
<evidence type="ECO:0000313" key="3">
    <source>
        <dbReference type="EMBL" id="TKJ90020.1"/>
    </source>
</evidence>
<dbReference type="AlphaFoldDB" id="A0A4U3F9W3"/>
<proteinExistence type="predicted"/>
<keyword evidence="3" id="KW-0808">Transferase</keyword>
<dbReference type="GO" id="GO:0016747">
    <property type="term" value="F:acyltransferase activity, transferring groups other than amino-acyl groups"/>
    <property type="evidence" value="ECO:0007669"/>
    <property type="project" value="InterPro"/>
</dbReference>
<dbReference type="Gene3D" id="3.40.630.30">
    <property type="match status" value="1"/>
</dbReference>
<dbReference type="Proteomes" id="UP000306393">
    <property type="component" value="Unassembled WGS sequence"/>
</dbReference>
<organism evidence="3 4">
    <name type="scientific">Erwinia persicina</name>
    <dbReference type="NCBI Taxonomy" id="55211"/>
    <lineage>
        <taxon>Bacteria</taxon>
        <taxon>Pseudomonadati</taxon>
        <taxon>Pseudomonadota</taxon>
        <taxon>Gammaproteobacteria</taxon>
        <taxon>Enterobacterales</taxon>
        <taxon>Erwiniaceae</taxon>
        <taxon>Erwinia</taxon>
    </lineage>
</organism>
<evidence type="ECO:0000313" key="4">
    <source>
        <dbReference type="Proteomes" id="UP000306393"/>
    </source>
</evidence>
<dbReference type="EMBL" id="QGAC01000010">
    <property type="protein sequence ID" value="TKJ90020.1"/>
    <property type="molecule type" value="Genomic_DNA"/>
</dbReference>
<dbReference type="OrthoDB" id="3216107at2"/>
<sequence>MLKPVVPVVAEWQRDEYLLSSDTHKLDIAWVHAQLSEKSYWAAGQSLATTERSLAASMPFGIYYRQQQVGFGRLITDYSRFAYLSDVMIDDAHRGKGLGRWFAATVLTHPELHTIKRWMLATDDAHDVYRRAGWQPVAQPQRLMEFIPTPPEDNTP</sequence>
<dbReference type="InterPro" id="IPR016181">
    <property type="entry name" value="Acyl_CoA_acyltransferase"/>
</dbReference>
<dbReference type="PROSITE" id="PS51186">
    <property type="entry name" value="GNAT"/>
    <property type="match status" value="1"/>
</dbReference>
<comment type="caution">
    <text evidence="3">The sequence shown here is derived from an EMBL/GenBank/DDBJ whole genome shotgun (WGS) entry which is preliminary data.</text>
</comment>
<dbReference type="PANTHER" id="PTHR43233:SF1">
    <property type="entry name" value="FAMILY N-ACETYLTRANSFERASE, PUTATIVE (AFU_ORTHOLOGUE AFUA_6G03350)-RELATED"/>
    <property type="match status" value="1"/>
</dbReference>
<reference evidence="2 5" key="2">
    <citation type="journal article" date="2020" name="FEMS Microbiol. Ecol.">
        <title>Temporal dynamics of bacterial communities during seed development and maturation.</title>
        <authorList>
            <person name="Chesneau G."/>
            <person name="Torres-Cortes G."/>
            <person name="Briand M."/>
            <person name="Darrasse A."/>
            <person name="Preveaux A."/>
            <person name="Marais C."/>
            <person name="Jacques M.A."/>
            <person name="Shade A."/>
            <person name="Barret M."/>
        </authorList>
    </citation>
    <scope>NUCLEOTIDE SEQUENCE [LARGE SCALE GENOMIC DNA]</scope>
    <source>
        <strain evidence="2 5">CFBP13732</strain>
    </source>
</reference>
<accession>A0A4U3F9W3</accession>
<evidence type="ECO:0000259" key="1">
    <source>
        <dbReference type="PROSITE" id="PS51186"/>
    </source>
</evidence>
<dbReference type="Pfam" id="PF00583">
    <property type="entry name" value="Acetyltransf_1"/>
    <property type="match status" value="1"/>
</dbReference>
<dbReference type="InterPro" id="IPR000182">
    <property type="entry name" value="GNAT_dom"/>
</dbReference>
<reference evidence="3 4" key="1">
    <citation type="journal article" date="2019" name="Sci. Rep.">
        <title>Differences in resource use lead to coexistence of seed-transmitted microbial populations.</title>
        <authorList>
            <person name="Torres-Cortes G."/>
            <person name="Garcia B.J."/>
            <person name="Compant S."/>
            <person name="Rezki S."/>
            <person name="Jones P."/>
            <person name="Preveaux A."/>
            <person name="Briand M."/>
            <person name="Roulet A."/>
            <person name="Bouchez O."/>
            <person name="Jacobson D."/>
            <person name="Barret M."/>
        </authorList>
    </citation>
    <scope>NUCLEOTIDE SEQUENCE [LARGE SCALE GENOMIC DNA]</scope>
    <source>
        <strain evidence="3 4">CFBP13511</strain>
    </source>
</reference>
<evidence type="ECO:0000313" key="5">
    <source>
        <dbReference type="Proteomes" id="UP000661012"/>
    </source>
</evidence>
<gene>
    <name evidence="3" type="ORF">EpCFBP13511_12130</name>
    <name evidence="2" type="ORF">IFT93_20735</name>
</gene>
<keyword evidence="5" id="KW-1185">Reference proteome</keyword>
<dbReference type="RefSeq" id="WP_137269308.1">
    <property type="nucleotide sequence ID" value="NZ_JACONS010000007.1"/>
</dbReference>
<evidence type="ECO:0000313" key="2">
    <source>
        <dbReference type="EMBL" id="MBD8108810.1"/>
    </source>
</evidence>
<dbReference type="Proteomes" id="UP000661012">
    <property type="component" value="Unassembled WGS sequence"/>
</dbReference>
<dbReference type="CDD" id="cd04301">
    <property type="entry name" value="NAT_SF"/>
    <property type="match status" value="1"/>
</dbReference>
<dbReference type="InterPro" id="IPR053144">
    <property type="entry name" value="Acetyltransferase_Butenolide"/>
</dbReference>